<organism evidence="9 10">
    <name type="scientific">Archaeoglobus veneficus (strain DSM 11195 / SNP6)</name>
    <dbReference type="NCBI Taxonomy" id="693661"/>
    <lineage>
        <taxon>Archaea</taxon>
        <taxon>Methanobacteriati</taxon>
        <taxon>Methanobacteriota</taxon>
        <taxon>Archaeoglobi</taxon>
        <taxon>Archaeoglobales</taxon>
        <taxon>Archaeoglobaceae</taxon>
        <taxon>Archaeoglobus</taxon>
    </lineage>
</organism>
<dbReference type="PROSITE" id="PS50059">
    <property type="entry name" value="FKBP_PPIASE"/>
    <property type="match status" value="1"/>
</dbReference>
<reference evidence="9 10" key="1">
    <citation type="submission" date="2011-03" db="EMBL/GenBank/DDBJ databases">
        <title>The complete genome of Archaeoglobus veneficus SNP6.</title>
        <authorList>
            <consortium name="US DOE Joint Genome Institute (JGI-PGF)"/>
            <person name="Lucas S."/>
            <person name="Copeland A."/>
            <person name="Lapidus A."/>
            <person name="Bruce D."/>
            <person name="Goodwin L."/>
            <person name="Pitluck S."/>
            <person name="Kyrpides N."/>
            <person name="Mavromatis K."/>
            <person name="Pagani I."/>
            <person name="Ivanova N."/>
            <person name="Mikhailova N."/>
            <person name="Lu M."/>
            <person name="Detter J.C."/>
            <person name="Tapia R."/>
            <person name="Han C."/>
            <person name="Land M."/>
            <person name="Hauser L."/>
            <person name="Markowitz V."/>
            <person name="Cheng J.-F."/>
            <person name="Hugenholtz P."/>
            <person name="Woyke T."/>
            <person name="Wu D."/>
            <person name="Spring S."/>
            <person name="Brambilla E."/>
            <person name="Klenk H.-P."/>
            <person name="Eisen J.A."/>
        </authorList>
    </citation>
    <scope>NUCLEOTIDE SEQUENCE [LARGE SCALE GENOMIC DNA]</scope>
    <source>
        <strain>SNP6</strain>
    </source>
</reference>
<dbReference type="KEGG" id="ave:Arcve_0071"/>
<evidence type="ECO:0000313" key="10">
    <source>
        <dbReference type="Proteomes" id="UP000008136"/>
    </source>
</evidence>
<dbReference type="Gene3D" id="3.10.50.40">
    <property type="match status" value="1"/>
</dbReference>
<dbReference type="Gene3D" id="2.40.10.330">
    <property type="match status" value="1"/>
</dbReference>
<feature type="compositionally biased region" description="Acidic residues" evidence="7">
    <location>
        <begin position="236"/>
        <end position="253"/>
    </location>
</feature>
<gene>
    <name evidence="9" type="ordered locus">Arcve_0071</name>
</gene>
<dbReference type="OrthoDB" id="8615at2157"/>
<comment type="catalytic activity">
    <reaction evidence="1 5 6">
        <text>[protein]-peptidylproline (omega=180) = [protein]-peptidylproline (omega=0)</text>
        <dbReference type="Rhea" id="RHEA:16237"/>
        <dbReference type="Rhea" id="RHEA-COMP:10747"/>
        <dbReference type="Rhea" id="RHEA-COMP:10748"/>
        <dbReference type="ChEBI" id="CHEBI:83833"/>
        <dbReference type="ChEBI" id="CHEBI:83834"/>
        <dbReference type="EC" id="5.2.1.8"/>
    </reaction>
</comment>
<evidence type="ECO:0000256" key="4">
    <source>
        <dbReference type="ARBA" id="ARBA00023235"/>
    </source>
</evidence>
<dbReference type="EC" id="5.2.1.8" evidence="6"/>
<evidence type="ECO:0000256" key="7">
    <source>
        <dbReference type="SAM" id="MobiDB-lite"/>
    </source>
</evidence>
<dbReference type="HOGENOM" id="CLU_073526_0_0_2"/>
<dbReference type="eggNOG" id="arCOG00980">
    <property type="taxonomic scope" value="Archaea"/>
</dbReference>
<name>F2KMT8_ARCVS</name>
<feature type="domain" description="PPIase FKBP-type" evidence="8">
    <location>
        <begin position="6"/>
        <end position="84"/>
    </location>
</feature>
<evidence type="ECO:0000313" key="9">
    <source>
        <dbReference type="EMBL" id="AEA46112.1"/>
    </source>
</evidence>
<dbReference type="InterPro" id="IPR001179">
    <property type="entry name" value="PPIase_FKBP_dom"/>
</dbReference>
<feature type="compositionally biased region" description="Basic and acidic residues" evidence="7">
    <location>
        <begin position="254"/>
        <end position="278"/>
    </location>
</feature>
<proteinExistence type="inferred from homology"/>
<dbReference type="PANTHER" id="PTHR47861:SF2">
    <property type="entry name" value="LONG-TYPE PEPTIDYL-PROLYL CIS-TRANS ISOMERASE"/>
    <property type="match status" value="1"/>
</dbReference>
<dbReference type="Proteomes" id="UP000008136">
    <property type="component" value="Chromosome"/>
</dbReference>
<dbReference type="GO" id="GO:0003755">
    <property type="term" value="F:peptidyl-prolyl cis-trans isomerase activity"/>
    <property type="evidence" value="ECO:0007669"/>
    <property type="project" value="UniProtKB-UniRule"/>
</dbReference>
<evidence type="ECO:0000256" key="5">
    <source>
        <dbReference type="PROSITE-ProRule" id="PRU00277"/>
    </source>
</evidence>
<evidence type="ECO:0000256" key="1">
    <source>
        <dbReference type="ARBA" id="ARBA00000971"/>
    </source>
</evidence>
<sequence>MAIKAGDFIKVSYTAKLEDGTVIDTTDEEVAKEYGIYNENAKYGDITIVVGEGHVVKGLDEELVGKDVGFKGEIVVPPEKAFGEYDPENKEVVSVKRFKERPQPGQRVRIGDKVGTVERVIGRRAIIDYNHPLAGKTLIFDVEVKELIEDDAEKIKALFFINTGVDVEVELDGKKAVVEVPKGVAFSQYFAIGKFAAINAIFKLLDIEEIDIVERFKKEEEKAVIEAIEMAKGGEAEDTDTDREEGKEGEETEETSKAGDKGEEGKEEASEEEKHAES</sequence>
<protein>
    <recommendedName>
        <fullName evidence="6">Peptidyl-prolyl cis-trans isomerase</fullName>
        <ecNumber evidence="6">5.2.1.8</ecNumber>
    </recommendedName>
</protein>
<keyword evidence="4 5" id="KW-0413">Isomerase</keyword>
<evidence type="ECO:0000259" key="8">
    <source>
        <dbReference type="PROSITE" id="PS50059"/>
    </source>
</evidence>
<dbReference type="PANTHER" id="PTHR47861">
    <property type="entry name" value="FKBP-TYPE PEPTIDYL-PROLYL CIS-TRANS ISOMERASE SLYD"/>
    <property type="match status" value="1"/>
</dbReference>
<evidence type="ECO:0000256" key="6">
    <source>
        <dbReference type="RuleBase" id="RU003915"/>
    </source>
</evidence>
<keyword evidence="3 5" id="KW-0697">Rotamase</keyword>
<feature type="region of interest" description="Disordered" evidence="7">
    <location>
        <begin position="228"/>
        <end position="278"/>
    </location>
</feature>
<dbReference type="EMBL" id="CP002588">
    <property type="protein sequence ID" value="AEA46112.1"/>
    <property type="molecule type" value="Genomic_DNA"/>
</dbReference>
<dbReference type="SUPFAM" id="SSF54534">
    <property type="entry name" value="FKBP-like"/>
    <property type="match status" value="1"/>
</dbReference>
<dbReference type="Gene3D" id="3.30.70.2210">
    <property type="match status" value="1"/>
</dbReference>
<accession>F2KMT8</accession>
<comment type="similarity">
    <text evidence="2 6">Belongs to the FKBP-type PPIase family.</text>
</comment>
<dbReference type="InterPro" id="IPR048261">
    <property type="entry name" value="SlpA/SlyD-like_ins_sf"/>
</dbReference>
<dbReference type="InterPro" id="IPR046357">
    <property type="entry name" value="PPIase_dom_sf"/>
</dbReference>
<evidence type="ECO:0000256" key="2">
    <source>
        <dbReference type="ARBA" id="ARBA00006577"/>
    </source>
</evidence>
<keyword evidence="10" id="KW-1185">Reference proteome</keyword>
<dbReference type="Pfam" id="PF00254">
    <property type="entry name" value="FKBP_C"/>
    <property type="match status" value="1"/>
</dbReference>
<dbReference type="STRING" id="693661.Arcve_0071"/>
<evidence type="ECO:0000256" key="3">
    <source>
        <dbReference type="ARBA" id="ARBA00023110"/>
    </source>
</evidence>
<dbReference type="AlphaFoldDB" id="F2KMT8"/>